<dbReference type="EMBL" id="LR881466">
    <property type="protein sequence ID" value="CAD5315249.1"/>
    <property type="molecule type" value="Genomic_DNA"/>
</dbReference>
<accession>A0A7G2E090</accession>
<proteinExistence type="predicted"/>
<feature type="transmembrane region" description="Helical" evidence="6">
    <location>
        <begin position="184"/>
        <end position="201"/>
    </location>
</feature>
<dbReference type="InterPro" id="IPR000719">
    <property type="entry name" value="Prot_kinase_dom"/>
</dbReference>
<dbReference type="InterPro" id="IPR058533">
    <property type="entry name" value="Cation_efflux_TM"/>
</dbReference>
<keyword evidence="5 6" id="KW-0472">Membrane</keyword>
<protein>
    <submittedName>
        <fullName evidence="8">(thale cress) hypothetical protein</fullName>
    </submittedName>
</protein>
<keyword evidence="4 6" id="KW-1133">Transmembrane helix</keyword>
<feature type="transmembrane region" description="Helical" evidence="6">
    <location>
        <begin position="301"/>
        <end position="319"/>
    </location>
</feature>
<name>A0A7G2E090_ARATH</name>
<evidence type="ECO:0000256" key="1">
    <source>
        <dbReference type="ARBA" id="ARBA00004141"/>
    </source>
</evidence>
<dbReference type="GO" id="GO:0008324">
    <property type="term" value="F:monoatomic cation transmembrane transporter activity"/>
    <property type="evidence" value="ECO:0007669"/>
    <property type="project" value="InterPro"/>
</dbReference>
<evidence type="ECO:0000259" key="7">
    <source>
        <dbReference type="PROSITE" id="PS50011"/>
    </source>
</evidence>
<evidence type="ECO:0000256" key="3">
    <source>
        <dbReference type="ARBA" id="ARBA00022692"/>
    </source>
</evidence>
<evidence type="ECO:0000256" key="6">
    <source>
        <dbReference type="SAM" id="Phobius"/>
    </source>
</evidence>
<gene>
    <name evidence="8" type="ORF">AT9943_LOCUS3629</name>
</gene>
<dbReference type="PROSITE" id="PS50011">
    <property type="entry name" value="PROTEIN_KINASE_DOM"/>
    <property type="match status" value="1"/>
</dbReference>
<feature type="transmembrane region" description="Helical" evidence="6">
    <location>
        <begin position="221"/>
        <end position="241"/>
    </location>
</feature>
<dbReference type="Gene3D" id="3.30.200.20">
    <property type="entry name" value="Phosphorylase Kinase, domain 1"/>
    <property type="match status" value="1"/>
</dbReference>
<reference evidence="8 9" key="1">
    <citation type="submission" date="2020-09" db="EMBL/GenBank/DDBJ databases">
        <authorList>
            <person name="Ashkenazy H."/>
        </authorList>
    </citation>
    <scope>NUCLEOTIDE SEQUENCE [LARGE SCALE GENOMIC DNA]</scope>
    <source>
        <strain evidence="9">cv. Cdm-0</strain>
    </source>
</reference>
<comment type="subcellular location">
    <subcellularLocation>
        <location evidence="1">Membrane</location>
        <topology evidence="1">Multi-pass membrane protein</topology>
    </subcellularLocation>
</comment>
<dbReference type="InterPro" id="IPR027469">
    <property type="entry name" value="Cation_efflux_TMD_sf"/>
</dbReference>
<dbReference type="AlphaFoldDB" id="A0A7G2E090"/>
<evidence type="ECO:0000313" key="9">
    <source>
        <dbReference type="Proteomes" id="UP000516314"/>
    </source>
</evidence>
<organism evidence="8 9">
    <name type="scientific">Arabidopsis thaliana</name>
    <name type="common">Mouse-ear cress</name>
    <dbReference type="NCBI Taxonomy" id="3702"/>
    <lineage>
        <taxon>Eukaryota</taxon>
        <taxon>Viridiplantae</taxon>
        <taxon>Streptophyta</taxon>
        <taxon>Embryophyta</taxon>
        <taxon>Tracheophyta</taxon>
        <taxon>Spermatophyta</taxon>
        <taxon>Magnoliopsida</taxon>
        <taxon>eudicotyledons</taxon>
        <taxon>Gunneridae</taxon>
        <taxon>Pentapetalae</taxon>
        <taxon>rosids</taxon>
        <taxon>malvids</taxon>
        <taxon>Brassicales</taxon>
        <taxon>Brassicaceae</taxon>
        <taxon>Camelineae</taxon>
        <taxon>Arabidopsis</taxon>
    </lineage>
</organism>
<dbReference type="InterPro" id="IPR002524">
    <property type="entry name" value="Cation_efflux"/>
</dbReference>
<sequence>MQSSHRILSRLLHSPRKGYIRASVGGSVHFLALFDEKDNGFVDTTHRSFSSLIRSSSHVRGLISTNCLNKGLGVRCSVSLDRETPLIDTYSSHRNFFTRAKQVKRIEINDQHSQRAVTTALWCNFLVFSLKFGVWWTSSSHVIMAEVVHSVADFANQALLAYGLSSSRRAPDALHPYGYSKERFVWSLISAVGIFCLGSGATIVNGVQNLWTSSPPPNMELAAVVIGGSFLIEGASLLVAIQSVKKGAAQEGMTIRDYIWRGHDPTSVAVMTEDGAAVAGLAIAAASLVAVRMTGNPIYDPIGSIVVGNLLGMVAIFLIQRNRHALIGRAMDDQDMSKVLKFLRNDSVVDSLYDCKSEVIGPGSFRFKAEIDFNGQMVVQNYLKRTGREEWAKMFREAAKNGDDSAMLNIMSNYGEEVVTALGSEVDRLEKEIQELVPGIQHVGLSIHSFVPFSWPEEMQATSKIVAMTEATGLRRFFSKFICCDADDSTIEYEPYVYIPANSYSYAEVTKITNKFNRVHGKGGFGVVYRGVLNKQQVAVKMLNRASIYNIVQFTKEVHDFVKVRHKNLVSLIGYCDDGEHLALIYEFVANGDLNDQLSGKFGNVPSWETRLKIIIGVAQGLEYLHSELRILHRYVKPTNILLGENFEAKLADFGLSRSSPTNPDIQASNKIYVKPGRDPYLHHQ</sequence>
<dbReference type="Gene3D" id="1.20.1510.10">
    <property type="entry name" value="Cation efflux protein transmembrane domain"/>
    <property type="match status" value="1"/>
</dbReference>
<evidence type="ECO:0000256" key="2">
    <source>
        <dbReference type="ARBA" id="ARBA00022448"/>
    </source>
</evidence>
<dbReference type="GO" id="GO:0005524">
    <property type="term" value="F:ATP binding"/>
    <property type="evidence" value="ECO:0007669"/>
    <property type="project" value="InterPro"/>
</dbReference>
<dbReference type="NCBIfam" id="TIGR01297">
    <property type="entry name" value="CDF"/>
    <property type="match status" value="1"/>
</dbReference>
<dbReference type="SUPFAM" id="SSF56112">
    <property type="entry name" value="Protein kinase-like (PK-like)"/>
    <property type="match status" value="1"/>
</dbReference>
<dbReference type="GO" id="GO:0004672">
    <property type="term" value="F:protein kinase activity"/>
    <property type="evidence" value="ECO:0007669"/>
    <property type="project" value="InterPro"/>
</dbReference>
<evidence type="ECO:0000256" key="5">
    <source>
        <dbReference type="ARBA" id="ARBA00023136"/>
    </source>
</evidence>
<dbReference type="Gene3D" id="1.10.510.10">
    <property type="entry name" value="Transferase(Phosphotransferase) domain 1"/>
    <property type="match status" value="1"/>
</dbReference>
<dbReference type="Pfam" id="PF01545">
    <property type="entry name" value="Cation_efflux"/>
    <property type="match status" value="1"/>
</dbReference>
<dbReference type="SUPFAM" id="SSF161111">
    <property type="entry name" value="Cation efflux protein transmembrane domain-like"/>
    <property type="match status" value="1"/>
</dbReference>
<keyword evidence="3 6" id="KW-0812">Transmembrane</keyword>
<dbReference type="GO" id="GO:0006829">
    <property type="term" value="P:zinc ion transport"/>
    <property type="evidence" value="ECO:0007669"/>
    <property type="project" value="InterPro"/>
</dbReference>
<dbReference type="Pfam" id="PF07714">
    <property type="entry name" value="PK_Tyr_Ser-Thr"/>
    <property type="match status" value="1"/>
</dbReference>
<dbReference type="InterPro" id="IPR040177">
    <property type="entry name" value="SLC30A9"/>
</dbReference>
<dbReference type="GO" id="GO:0016020">
    <property type="term" value="C:membrane"/>
    <property type="evidence" value="ECO:0007669"/>
    <property type="project" value="UniProtKB-SubCell"/>
</dbReference>
<evidence type="ECO:0000256" key="4">
    <source>
        <dbReference type="ARBA" id="ARBA00022989"/>
    </source>
</evidence>
<evidence type="ECO:0000313" key="8">
    <source>
        <dbReference type="EMBL" id="CAD5315249.1"/>
    </source>
</evidence>
<dbReference type="PANTHER" id="PTHR13414:SF9">
    <property type="entry name" value="PROTON-COUPLED ZINC ANTIPORTER SLC30A9, MITOCHONDRIAL"/>
    <property type="match status" value="1"/>
</dbReference>
<keyword evidence="2" id="KW-0813">Transport</keyword>
<dbReference type="Proteomes" id="UP000516314">
    <property type="component" value="Chromosome 1"/>
</dbReference>
<feature type="domain" description="Protein kinase" evidence="7">
    <location>
        <begin position="514"/>
        <end position="685"/>
    </location>
</feature>
<dbReference type="PANTHER" id="PTHR13414">
    <property type="entry name" value="HUEL-CATION TRANSPORTER"/>
    <property type="match status" value="1"/>
</dbReference>
<dbReference type="InterPro" id="IPR001245">
    <property type="entry name" value="Ser-Thr/Tyr_kinase_cat_dom"/>
</dbReference>
<dbReference type="InterPro" id="IPR011009">
    <property type="entry name" value="Kinase-like_dom_sf"/>
</dbReference>